<dbReference type="InParanoid" id="A0A200QMY3"/>
<sequence>MLRTLRNRRRPRYGAPVCAIMAAILLLLSVSVLHSRLGFDRRSPIEQSGLGFQNLDLSQDSDDIDAIVVNPLLEDIENDAATTTTSTTTANNGDEDRIDELDVDTDDQSRVSNEEEILRGVDFEEESESDGFDGSSSSNSRNRHSDYVWDHVVGVTRRAFDKRSVDPWQDSSPFGFSSNSDEDRSKIAFGSDDEPVDEDVRRKLDEIRVIEDALLLKSSSHGSSSPLREGWATWFEKKGDFLRRDRMFKSNLENLNPLNNPLLQDPDGVGLTTLTRGDKIMHKALLNEFRKLPFVIKQPPFFGNAKQRGVSVDEKKLERIVTVGRNNEVKGVERRTLDDNGSSRTVNNGENIVNSSGSSSTDSVKMVDDNNGNSHTDIAKEQSISPSKRIGKELSQVNDVKSTDRINADPSKHEFSVQSGKKNLGSETQTKSEFSGNIYADGRRWGYFPGLHPHLSFSDFVTEFFKQGKCSLRVFMVWNSPPWMYSVRHQRGLESLLYHHPDACVMVFSETIELDFFKDFVKDGFKVAVAMPNLDELLKSTPTHEFASVWFEWRKTNFYPVHYSELIRLAALYKYGGLYLDSDIIVLKPLSSINNFVSEEVSGAVMAFRKHSPFIMECLKEYYSTYDETRLRWNGADLLARVAKQFLLNKADISDKQLELKMQPSSMFFPIGRQNIIRYFTAPAEETERAEQDNLFRKVLNDSYTFHFWNSVTSNLVPEPESLVSRIMNLFCIRCLDVL</sequence>
<accession>A0A200QMY3</accession>
<feature type="region of interest" description="Disordered" evidence="1">
    <location>
        <begin position="170"/>
        <end position="197"/>
    </location>
</feature>
<dbReference type="InterPro" id="IPR029044">
    <property type="entry name" value="Nucleotide-diphossugar_trans"/>
</dbReference>
<feature type="compositionally biased region" description="Polar residues" evidence="1">
    <location>
        <begin position="370"/>
        <end position="386"/>
    </location>
</feature>
<feature type="compositionally biased region" description="Polar residues" evidence="1">
    <location>
        <begin position="170"/>
        <end position="179"/>
    </location>
</feature>
<dbReference type="GO" id="GO:0016740">
    <property type="term" value="F:transferase activity"/>
    <property type="evidence" value="ECO:0007669"/>
    <property type="project" value="UniProtKB-KW"/>
</dbReference>
<dbReference type="Pfam" id="PF04488">
    <property type="entry name" value="Gly_transf_sug"/>
    <property type="match status" value="1"/>
</dbReference>
<evidence type="ECO:0000313" key="3">
    <source>
        <dbReference type="EMBL" id="OVA11824.1"/>
    </source>
</evidence>
<feature type="compositionally biased region" description="Basic and acidic residues" evidence="1">
    <location>
        <begin position="107"/>
        <end position="122"/>
    </location>
</feature>
<dbReference type="SUPFAM" id="SSF53448">
    <property type="entry name" value="Nucleotide-diphospho-sugar transferases"/>
    <property type="match status" value="1"/>
</dbReference>
<name>A0A200QMY3_MACCD</name>
<dbReference type="OMA" id="YPIHYSE"/>
<dbReference type="EMBL" id="MVGT01001528">
    <property type="protein sequence ID" value="OVA11824.1"/>
    <property type="molecule type" value="Genomic_DNA"/>
</dbReference>
<feature type="compositionally biased region" description="Polar residues" evidence="1">
    <location>
        <begin position="416"/>
        <end position="429"/>
    </location>
</feature>
<dbReference type="FunCoup" id="A0A200QMY3">
    <property type="interactions" value="1938"/>
</dbReference>
<reference evidence="3 4" key="1">
    <citation type="journal article" date="2017" name="Mol. Plant">
        <title>The Genome of Medicinal Plant Macleaya cordata Provides New Insights into Benzylisoquinoline Alkaloids Metabolism.</title>
        <authorList>
            <person name="Liu X."/>
            <person name="Liu Y."/>
            <person name="Huang P."/>
            <person name="Ma Y."/>
            <person name="Qing Z."/>
            <person name="Tang Q."/>
            <person name="Cao H."/>
            <person name="Cheng P."/>
            <person name="Zheng Y."/>
            <person name="Yuan Z."/>
            <person name="Zhou Y."/>
            <person name="Liu J."/>
            <person name="Tang Z."/>
            <person name="Zhuo Y."/>
            <person name="Zhang Y."/>
            <person name="Yu L."/>
            <person name="Huang J."/>
            <person name="Yang P."/>
            <person name="Peng Q."/>
            <person name="Zhang J."/>
            <person name="Jiang W."/>
            <person name="Zhang Z."/>
            <person name="Lin K."/>
            <person name="Ro D.K."/>
            <person name="Chen X."/>
            <person name="Xiong X."/>
            <person name="Shang Y."/>
            <person name="Huang S."/>
            <person name="Zeng J."/>
        </authorList>
    </citation>
    <scope>NUCLEOTIDE SEQUENCE [LARGE SCALE GENOMIC DNA]</scope>
    <source>
        <strain evidence="4">cv. BLH2017</strain>
        <tissue evidence="3">Root</tissue>
    </source>
</reference>
<feature type="region of interest" description="Disordered" evidence="1">
    <location>
        <begin position="79"/>
        <end position="143"/>
    </location>
</feature>
<evidence type="ECO:0000259" key="2">
    <source>
        <dbReference type="Pfam" id="PF04572"/>
    </source>
</evidence>
<dbReference type="PANTHER" id="PTHR47213:SF1">
    <property type="entry name" value="OS07G0567300 PROTEIN"/>
    <property type="match status" value="1"/>
</dbReference>
<evidence type="ECO:0000256" key="1">
    <source>
        <dbReference type="SAM" id="MobiDB-lite"/>
    </source>
</evidence>
<dbReference type="AlphaFoldDB" id="A0A200QMY3"/>
<gene>
    <name evidence="3" type="ORF">BVC80_633g22</name>
</gene>
<keyword evidence="3" id="KW-0808">Transferase</keyword>
<dbReference type="InterPro" id="IPR007652">
    <property type="entry name" value="A1-4-GlycosylTfrase_dom"/>
</dbReference>
<feature type="compositionally biased region" description="Basic and acidic residues" evidence="1">
    <location>
        <begin position="401"/>
        <end position="415"/>
    </location>
</feature>
<dbReference type="InterPro" id="IPR007577">
    <property type="entry name" value="GlycoTrfase_DXD_sugar-bd_CS"/>
</dbReference>
<dbReference type="InterPro" id="IPR044789">
    <property type="entry name" value="Put_A1-4-GlycosylTfrase_plant"/>
</dbReference>
<feature type="domain" description="Alpha 1,4-glycosyltransferase" evidence="2">
    <location>
        <begin position="607"/>
        <end position="738"/>
    </location>
</feature>
<dbReference type="Gene3D" id="3.90.550.20">
    <property type="match status" value="1"/>
</dbReference>
<dbReference type="Pfam" id="PF04572">
    <property type="entry name" value="Gb3_synth"/>
    <property type="match status" value="1"/>
</dbReference>
<protein>
    <submittedName>
        <fullName evidence="3">Glycosyltransferase</fullName>
    </submittedName>
</protein>
<dbReference type="PANTHER" id="PTHR47213">
    <property type="entry name" value="OS07G0567300 PROTEIN"/>
    <property type="match status" value="1"/>
</dbReference>
<evidence type="ECO:0000313" key="4">
    <source>
        <dbReference type="Proteomes" id="UP000195402"/>
    </source>
</evidence>
<feature type="compositionally biased region" description="Low complexity" evidence="1">
    <location>
        <begin position="80"/>
        <end position="90"/>
    </location>
</feature>
<dbReference type="STRING" id="56857.A0A200QMY3"/>
<keyword evidence="4" id="KW-1185">Reference proteome</keyword>
<organism evidence="3 4">
    <name type="scientific">Macleaya cordata</name>
    <name type="common">Five-seeded plume-poppy</name>
    <name type="synonym">Bocconia cordata</name>
    <dbReference type="NCBI Taxonomy" id="56857"/>
    <lineage>
        <taxon>Eukaryota</taxon>
        <taxon>Viridiplantae</taxon>
        <taxon>Streptophyta</taxon>
        <taxon>Embryophyta</taxon>
        <taxon>Tracheophyta</taxon>
        <taxon>Spermatophyta</taxon>
        <taxon>Magnoliopsida</taxon>
        <taxon>Ranunculales</taxon>
        <taxon>Papaveraceae</taxon>
        <taxon>Papaveroideae</taxon>
        <taxon>Macleaya</taxon>
    </lineage>
</organism>
<feature type="region of interest" description="Disordered" evidence="1">
    <location>
        <begin position="334"/>
        <end position="429"/>
    </location>
</feature>
<feature type="compositionally biased region" description="Low complexity" evidence="1">
    <location>
        <begin position="346"/>
        <end position="364"/>
    </location>
</feature>
<dbReference type="OrthoDB" id="409543at2759"/>
<dbReference type="Proteomes" id="UP000195402">
    <property type="component" value="Unassembled WGS sequence"/>
</dbReference>
<feature type="compositionally biased region" description="Acidic residues" evidence="1">
    <location>
        <begin position="96"/>
        <end position="106"/>
    </location>
</feature>
<proteinExistence type="predicted"/>
<comment type="caution">
    <text evidence="3">The sequence shown here is derived from an EMBL/GenBank/DDBJ whole genome shotgun (WGS) entry which is preliminary data.</text>
</comment>